<organism evidence="1 2">
    <name type="scientific">Brachionus calyciflorus</name>
    <dbReference type="NCBI Taxonomy" id="104777"/>
    <lineage>
        <taxon>Eukaryota</taxon>
        <taxon>Metazoa</taxon>
        <taxon>Spiralia</taxon>
        <taxon>Gnathifera</taxon>
        <taxon>Rotifera</taxon>
        <taxon>Eurotatoria</taxon>
        <taxon>Monogononta</taxon>
        <taxon>Pseudotrocha</taxon>
        <taxon>Ploima</taxon>
        <taxon>Brachionidae</taxon>
        <taxon>Brachionus</taxon>
    </lineage>
</organism>
<dbReference type="EMBL" id="CAJNOC010000402">
    <property type="protein sequence ID" value="CAF0756470.1"/>
    <property type="molecule type" value="Genomic_DNA"/>
</dbReference>
<keyword evidence="2" id="KW-1185">Reference proteome</keyword>
<name>A0A813PWC4_9BILA</name>
<comment type="caution">
    <text evidence="1">The sequence shown here is derived from an EMBL/GenBank/DDBJ whole genome shotgun (WGS) entry which is preliminary data.</text>
</comment>
<protein>
    <submittedName>
        <fullName evidence="1">Uncharacterized protein</fullName>
    </submittedName>
</protein>
<proteinExistence type="predicted"/>
<sequence length="83" mass="9485">MLMADWSVKQLSPYTGINGTYFLNGISNISKQTFYGALYQFTMHIKIAVLDGTQIVMKCDVSILDRKWEVSKEFNENPICTKV</sequence>
<dbReference type="AlphaFoldDB" id="A0A813PWC4"/>
<dbReference type="Proteomes" id="UP000663879">
    <property type="component" value="Unassembled WGS sequence"/>
</dbReference>
<reference evidence="1" key="1">
    <citation type="submission" date="2021-02" db="EMBL/GenBank/DDBJ databases">
        <authorList>
            <person name="Nowell W R."/>
        </authorList>
    </citation>
    <scope>NUCLEOTIDE SEQUENCE</scope>
    <source>
        <strain evidence="1">Ploen Becks lab</strain>
    </source>
</reference>
<evidence type="ECO:0000313" key="1">
    <source>
        <dbReference type="EMBL" id="CAF0756470.1"/>
    </source>
</evidence>
<accession>A0A813PWC4</accession>
<evidence type="ECO:0000313" key="2">
    <source>
        <dbReference type="Proteomes" id="UP000663879"/>
    </source>
</evidence>
<gene>
    <name evidence="1" type="ORF">OXX778_LOCUS4197</name>
</gene>